<evidence type="ECO:0008006" key="3">
    <source>
        <dbReference type="Google" id="ProtNLM"/>
    </source>
</evidence>
<dbReference type="EMBL" id="AP026562">
    <property type="protein sequence ID" value="BDP44035.1"/>
    <property type="molecule type" value="Genomic_DNA"/>
</dbReference>
<organism evidence="1 2">
    <name type="scientific">Deinococcus aetherius</name>
    <dbReference type="NCBI Taxonomy" id="200252"/>
    <lineage>
        <taxon>Bacteria</taxon>
        <taxon>Thermotogati</taxon>
        <taxon>Deinococcota</taxon>
        <taxon>Deinococci</taxon>
        <taxon>Deinococcales</taxon>
        <taxon>Deinococcaceae</taxon>
        <taxon>Deinococcus</taxon>
    </lineage>
</organism>
<protein>
    <recommendedName>
        <fullName evidence="3">DUF4352 domain-containing protein</fullName>
    </recommendedName>
</protein>
<name>A0ABM8AJP5_9DEIO</name>
<proteinExistence type="predicted"/>
<dbReference type="RefSeq" id="WP_264778397.1">
    <property type="nucleotide sequence ID" value="NZ_AP026562.1"/>
</dbReference>
<geneLocation type="plasmid" evidence="1 2">
    <name>pDAETH-2</name>
</geneLocation>
<evidence type="ECO:0000313" key="1">
    <source>
        <dbReference type="EMBL" id="BDP44035.1"/>
    </source>
</evidence>
<accession>A0ABM8AJP5</accession>
<reference evidence="1" key="1">
    <citation type="submission" date="2022-07" db="EMBL/GenBank/DDBJ databases">
        <title>Complete Genome Sequence of the Radioresistant Bacterium Deinococcus aetherius ST0316, Isolated from the Air Dust collected in Lower Stratosphere above Japan.</title>
        <authorList>
            <person name="Satoh K."/>
            <person name="Hagiwara K."/>
            <person name="Katsumata K."/>
            <person name="Kubo A."/>
            <person name="Yokobori S."/>
            <person name="Yamagishi A."/>
            <person name="Oono Y."/>
            <person name="Narumi I."/>
        </authorList>
    </citation>
    <scope>NUCLEOTIDE SEQUENCE</scope>
    <source>
        <strain evidence="1">ST0316</strain>
        <plasmid evidence="1">pDAETH-2</plasmid>
    </source>
</reference>
<sequence>MYTASLKAAQKIELVTVIRVPASGVVPKLIVQNGDGGVLRYDLRGIVKGVPAPFADPKDASGATALKDAPAKLGTSYALGRYDMRLESVAFSTEPMLNQAAPSGQRYVLATVVMKNLGGNDDSPSHYTFQGSELFDADGEPVRFWVLARGSRPEEAINRAVKPGEEYRVRLVFVAPGGVGLRDLTLREQGGRGLVFDLRNVK</sequence>
<keyword evidence="2" id="KW-1185">Reference proteome</keyword>
<evidence type="ECO:0000313" key="2">
    <source>
        <dbReference type="Proteomes" id="UP001064971"/>
    </source>
</evidence>
<dbReference type="Proteomes" id="UP001064971">
    <property type="component" value="Plasmid pDAETH-2"/>
</dbReference>
<keyword evidence="1" id="KW-0614">Plasmid</keyword>
<gene>
    <name evidence="1" type="ORF">DAETH_40040</name>
</gene>